<evidence type="ECO:0000256" key="2">
    <source>
        <dbReference type="ARBA" id="ARBA00022484"/>
    </source>
</evidence>
<comment type="similarity">
    <text evidence="1">Belongs to the totiviridae RNA-directed RNA polymerase family.</text>
</comment>
<dbReference type="SUPFAM" id="SSF56672">
    <property type="entry name" value="DNA/RNA polymerases"/>
    <property type="match status" value="1"/>
</dbReference>
<keyword evidence="2 7" id="KW-0696">RNA-directed RNA polymerase</keyword>
<evidence type="ECO:0000256" key="6">
    <source>
        <dbReference type="ARBA" id="ARBA00048744"/>
    </source>
</evidence>
<keyword evidence="5 7" id="KW-0547">Nucleotide-binding</keyword>
<dbReference type="GO" id="GO:0006351">
    <property type="term" value="P:DNA-templated transcription"/>
    <property type="evidence" value="ECO:0007669"/>
    <property type="project" value="InterPro"/>
</dbReference>
<keyword evidence="7" id="KW-0693">Viral RNA replication</keyword>
<protein>
    <recommendedName>
        <fullName evidence="7">RNA-directed RNA polymerase</fullName>
        <ecNumber evidence="7">2.7.7.48</ecNumber>
    </recommendedName>
</protein>
<dbReference type="InterPro" id="IPR001795">
    <property type="entry name" value="RNA-dir_pol_luteovirus"/>
</dbReference>
<dbReference type="Pfam" id="PF02123">
    <property type="entry name" value="RdRP_4"/>
    <property type="match status" value="1"/>
</dbReference>
<dbReference type="EC" id="2.7.7.48" evidence="7"/>
<name>A0A0K0MNE8_9VIRU</name>
<accession>A0A0K0MNE8</accession>
<reference evidence="9" key="1">
    <citation type="submission" date="2014-08" db="EMBL/GenBank/DDBJ databases">
        <title>DNA barcoding of Bradysia (Diptera: Sciaridae) for detection of the immature stages on agricultural crops.</title>
        <authorList>
            <person name="Shin S."/>
            <person name="Jung S."/>
            <person name="Heller K."/>
            <person name="Menzel F."/>
            <person name="Hong T.-K."/>
            <person name="Lee H."/>
            <person name="Lee S."/>
        </authorList>
    </citation>
    <scope>NUCLEOTIDE SEQUENCE</scope>
    <source>
        <strain evidence="9">TVV3-UR1-1</strain>
    </source>
</reference>
<proteinExistence type="inferred from homology"/>
<evidence type="ECO:0000256" key="7">
    <source>
        <dbReference type="RuleBase" id="RU364050"/>
    </source>
</evidence>
<comment type="catalytic activity">
    <reaction evidence="6 7">
        <text>RNA(n) + a ribonucleoside 5'-triphosphate = RNA(n+1) + diphosphate</text>
        <dbReference type="Rhea" id="RHEA:21248"/>
        <dbReference type="Rhea" id="RHEA-COMP:14527"/>
        <dbReference type="Rhea" id="RHEA-COMP:17342"/>
        <dbReference type="ChEBI" id="CHEBI:33019"/>
        <dbReference type="ChEBI" id="CHEBI:61557"/>
        <dbReference type="ChEBI" id="CHEBI:140395"/>
        <dbReference type="EC" id="2.7.7.48"/>
    </reaction>
</comment>
<dbReference type="GO" id="GO:0003723">
    <property type="term" value="F:RNA binding"/>
    <property type="evidence" value="ECO:0007669"/>
    <property type="project" value="InterPro"/>
</dbReference>
<evidence type="ECO:0000313" key="9">
    <source>
        <dbReference type="EMBL" id="AKE98372.1"/>
    </source>
</evidence>
<dbReference type="GO" id="GO:0000166">
    <property type="term" value="F:nucleotide binding"/>
    <property type="evidence" value="ECO:0007669"/>
    <property type="project" value="UniProtKB-KW"/>
</dbReference>
<keyword evidence="3 7" id="KW-0808">Transferase</keyword>
<keyword evidence="4 7" id="KW-0548">Nucleotidyltransferase</keyword>
<dbReference type="GO" id="GO:0003968">
    <property type="term" value="F:RNA-directed RNA polymerase activity"/>
    <property type="evidence" value="ECO:0007669"/>
    <property type="project" value="UniProtKB-KW"/>
</dbReference>
<evidence type="ECO:0000256" key="3">
    <source>
        <dbReference type="ARBA" id="ARBA00022679"/>
    </source>
</evidence>
<evidence type="ECO:0000256" key="4">
    <source>
        <dbReference type="ARBA" id="ARBA00022695"/>
    </source>
</evidence>
<sequence length="1443" mass="162116">MSAPEPLNTEVRSPNGVSEAKETQNLAITQSGVSNEKITDTQSDLQTLKKQLQPVSRSTDFETLYNYFYGLQVPASTDRIGNAIQRNIPVNDTNEVVSFPLTASVSHTFSNTPVPAHIQPLQISVADDCINYELDESGTLCPALDSSVHVQRATSLASALKVKLTGEVMHSASVRPIQTPQLIAYLYGVLLAVQDRINIHRNQPTNLWRSLCAPGRAAQAKPFFDEFANNKFRAGPLLAPPLPDAGFGPFPAEGLNQNSKLDFKSKGYIFYKQRTYNPDDMNRAFWFLWAIYNRMPGEFQQYYQLNITFCTSELPVQNPIPNADGISNEQCEKALLLLEKIILELFNNDRKLAYYYIFKGSQFVMRPCSCYQEGGLIRKASRNVALRAFTGIYYLAGFADQYANMISCAAHPGVIGALFQYVDTMVLQAVFSLSGPKLVRFAAPPEYQGRHACPFSFVADENYWGIAPGSNAEPVGMYYMDIIQRKSEHNLFVDTFMDIYGSTASIICANIETSLFTSGTNVLNERMQKDFARDTPKPGTLRHQHAIINRFHEPEYAYRLGILADGIIPLSGSFEVDILKEAERLITGEDIRNLPGLRCLCSRGLDAILGLRPIQQKRKKMCYFRTLDGNFHEVTIRSETRDLQVWRDHGYLARPYACHIVDSDGIEFYDKSNGLYKGRVNVLVSGFAIPGRAYQGPSLAGSNRGRPDLSDVPATGSLSNLIYLSKASRLPYRKLKEGVRAADYTVARELACAFRSSRLTRQMDHVTDIAYLNFLRWVLLPYNGQTLRPHPTMWRQTPYPEHVNLKFLSKETELELFPLKKAPQADLKVNCYARNILASTELTDDILKQSLPIGLNNDSVCGIVIVLELLLIAGVPSKLLPVIGQAIANKDPFIKELSDFNKMIGATTSRIANILTECNTLIGRGVKSSDPSADLYHRVAPEGNRHEAKISRHILIEAINKIYKNEMTDMPPPGDFMLHLITSPLWCKAGSHHHPHFAKYDSRLEFVMDVPADKIAVEAPSVYITQAEKLEHGKTRYIYNCDTVSYLFFDYILHYVECVWSNESVLLNPAAMSVERFSILDYPQYCMIDYTDFNSQHSLESQKLVFECLRPYLPSEMHPVLDWCIASFEHMEINGQHWLSTLPSGHRATTFINSVLNKAYLIPYIGDAVSFHCGDDVLLCGEYDYQTLIDTLPYELNKSKQSFGPNAEFLRLHRCGGDVIGYPSRAVSSLVSGNWLSKTSWEWQPSLISVTNQCNVIISRSQLNIRFIPAMQQELRNRYADKMSEPFDVSSNYYVMPGCPCYSDAATTIVPNVPQLERSDAPFSQAQKVFDAMRDFCPEFTTVGDVIDKVRARRSSSAVKNIMYDVCAPVAPRISIVVNPAHYQFLLRKKYYPREHIAPTGSDNTDRTKLVFATYDLAPSIAMKSCAVLTPAKIISGHGLRSG</sequence>
<evidence type="ECO:0000256" key="5">
    <source>
        <dbReference type="ARBA" id="ARBA00022741"/>
    </source>
</evidence>
<evidence type="ECO:0000256" key="1">
    <source>
        <dbReference type="ARBA" id="ARBA00010455"/>
    </source>
</evidence>
<organism evidence="9">
    <name type="scientific">Trichomonas vaginalis virus 3</name>
    <dbReference type="NCBI Taxonomy" id="170965"/>
    <lineage>
        <taxon>Viruses</taxon>
        <taxon>Riboviria</taxon>
        <taxon>Orthornavirae</taxon>
        <taxon>Duplornaviricota</taxon>
        <taxon>Chrymotiviricetes</taxon>
        <taxon>Ghabrivirales</taxon>
        <taxon>Alphatotivirineae</taxon>
        <taxon>Pseudototiviridae</taxon>
        <taxon>Trichomonasvirus</taxon>
        <taxon>Trichomonasvirus vagitertius</taxon>
    </lineage>
</organism>
<evidence type="ECO:0000256" key="8">
    <source>
        <dbReference type="SAM" id="MobiDB-lite"/>
    </source>
</evidence>
<dbReference type="InterPro" id="IPR043502">
    <property type="entry name" value="DNA/RNA_pol_sf"/>
</dbReference>
<feature type="region of interest" description="Disordered" evidence="8">
    <location>
        <begin position="1"/>
        <end position="23"/>
    </location>
</feature>
<dbReference type="EMBL" id="KM268110">
    <property type="protein sequence ID" value="AKE98372.1"/>
    <property type="molecule type" value="Genomic_RNA"/>
</dbReference>